<dbReference type="UniPathway" id="UPA00138"/>
<dbReference type="GO" id="GO:0097367">
    <property type="term" value="F:carbohydrate derivative binding"/>
    <property type="evidence" value="ECO:0007669"/>
    <property type="project" value="InterPro"/>
</dbReference>
<dbReference type="FunFam" id="3.40.50.10490:FF:000015">
    <property type="entry name" value="Glucose-6-phosphate isomerase"/>
    <property type="match status" value="1"/>
</dbReference>
<reference evidence="10 11" key="1">
    <citation type="submission" date="2018-06" db="EMBL/GenBank/DDBJ databases">
        <authorList>
            <consortium name="Pathogen Informatics"/>
            <person name="Doyle S."/>
        </authorList>
    </citation>
    <scope>NUCLEOTIDE SEQUENCE [LARGE SCALE GENOMIC DNA]</scope>
    <source>
        <strain evidence="11">ATCC 11859 / DSM 33 / NCIB 8841 / NCTC 4822</strain>
    </source>
</reference>
<dbReference type="PROSITE" id="PS51463">
    <property type="entry name" value="P_GLUCOSE_ISOMERASE_3"/>
    <property type="match status" value="1"/>
</dbReference>
<dbReference type="GO" id="GO:0005829">
    <property type="term" value="C:cytosol"/>
    <property type="evidence" value="ECO:0007669"/>
    <property type="project" value="TreeGrafter"/>
</dbReference>
<protein>
    <recommendedName>
        <fullName evidence="8">Glucose-6-phosphate isomerase</fullName>
        <shortName evidence="8">GPI</shortName>
        <ecNumber evidence="8">5.3.1.9</ecNumber>
    </recommendedName>
    <alternativeName>
        <fullName evidence="8">Phosphoglucose isomerase</fullName>
        <shortName evidence="8">PGI</shortName>
    </alternativeName>
    <alternativeName>
        <fullName evidence="8">Phosphohexose isomerase</fullName>
        <shortName evidence="8">PHI</shortName>
    </alternativeName>
</protein>
<dbReference type="GO" id="GO:0006096">
    <property type="term" value="P:glycolytic process"/>
    <property type="evidence" value="ECO:0007669"/>
    <property type="project" value="UniProtKB-UniRule"/>
</dbReference>
<comment type="subcellular location">
    <subcellularLocation>
        <location evidence="8">Cytoplasm</location>
    </subcellularLocation>
</comment>
<evidence type="ECO:0000256" key="6">
    <source>
        <dbReference type="ARBA" id="ARBA00023235"/>
    </source>
</evidence>
<keyword evidence="5 8" id="KW-0324">Glycolysis</keyword>
<dbReference type="PROSITE" id="PS00765">
    <property type="entry name" value="P_GLUCOSE_ISOMERASE_1"/>
    <property type="match status" value="1"/>
</dbReference>
<comment type="catalytic activity">
    <reaction evidence="7 8 9">
        <text>alpha-D-glucose 6-phosphate = beta-D-fructose 6-phosphate</text>
        <dbReference type="Rhea" id="RHEA:11816"/>
        <dbReference type="ChEBI" id="CHEBI:57634"/>
        <dbReference type="ChEBI" id="CHEBI:58225"/>
        <dbReference type="EC" id="5.3.1.9"/>
    </reaction>
</comment>
<dbReference type="InterPro" id="IPR001672">
    <property type="entry name" value="G6P_Isomerase"/>
</dbReference>
<dbReference type="GO" id="GO:0051156">
    <property type="term" value="P:glucose 6-phosphate metabolic process"/>
    <property type="evidence" value="ECO:0007669"/>
    <property type="project" value="TreeGrafter"/>
</dbReference>
<dbReference type="Gene3D" id="3.40.50.10490">
    <property type="entry name" value="Glucose-6-phosphate isomerase like protein, domain 1"/>
    <property type="match status" value="2"/>
</dbReference>
<comment type="pathway">
    <text evidence="8">Carbohydrate biosynthesis; gluconeogenesis.</text>
</comment>
<dbReference type="HAMAP" id="MF_00473">
    <property type="entry name" value="G6P_isomerase"/>
    <property type="match status" value="1"/>
</dbReference>
<dbReference type="GO" id="GO:0004347">
    <property type="term" value="F:glucose-6-phosphate isomerase activity"/>
    <property type="evidence" value="ECO:0007669"/>
    <property type="project" value="UniProtKB-UniRule"/>
</dbReference>
<sequence length="433" mass="48014">MVNAITFNQTHIAQEELEKQFGEKVQHIHKQMIEGTSVGAEFLGWKQLPNEIDQEELNQVLATAEKLRKSADVVVVIGVGGSYLGAKAVQDALSPYFGKHEDNPEVIFAGQNLSGTYMKQLLQHIDGKEVAVIVISKSGTTTEPAIAFRILLEYMENRYGAAMKDRVVAITDKSKGALRELANRSGFTTFVVPDDVGGRFSVLTPVGLLPIAVAGIDILQLLEGAKDAVKEYTSSELSTNSAYQYAALRNHLLNEGYNIEILASFTPNFATFHEWWKQLFGESEGKDGKGIYPASVAYPTDLHSLGQYVQDGRREIFETFVQFKETTANCAIPTTEDNLDGLNYLSDKTMNEINDVTLQATMQAHQDGGVPLIHLTVGKKDAYHIGYIIYFFEMACAMSAYLLGVNPFDQPGVEEYKKNIFRMLEKPGFVEEK</sequence>
<dbReference type="PANTHER" id="PTHR11469:SF1">
    <property type="entry name" value="GLUCOSE-6-PHOSPHATE ISOMERASE"/>
    <property type="match status" value="1"/>
</dbReference>
<comment type="caution">
    <text evidence="8">Lacks conserved residue(s) required for the propagation of feature annotation.</text>
</comment>
<dbReference type="PANTHER" id="PTHR11469">
    <property type="entry name" value="GLUCOSE-6-PHOSPHATE ISOMERASE"/>
    <property type="match status" value="1"/>
</dbReference>
<dbReference type="SUPFAM" id="SSF53697">
    <property type="entry name" value="SIS domain"/>
    <property type="match status" value="1"/>
</dbReference>
<dbReference type="NCBIfam" id="NF010697">
    <property type="entry name" value="PRK14097.1"/>
    <property type="match status" value="1"/>
</dbReference>
<dbReference type="GO" id="GO:0048029">
    <property type="term" value="F:monosaccharide binding"/>
    <property type="evidence" value="ECO:0007669"/>
    <property type="project" value="TreeGrafter"/>
</dbReference>
<dbReference type="PRINTS" id="PR00662">
    <property type="entry name" value="G6PISOMERASE"/>
</dbReference>
<evidence type="ECO:0000256" key="4">
    <source>
        <dbReference type="ARBA" id="ARBA00022490"/>
    </source>
</evidence>
<evidence type="ECO:0000256" key="7">
    <source>
        <dbReference type="ARBA" id="ARBA00029321"/>
    </source>
</evidence>
<dbReference type="EMBL" id="UGYZ01000002">
    <property type="protein sequence ID" value="SUI99655.1"/>
    <property type="molecule type" value="Genomic_DNA"/>
</dbReference>
<evidence type="ECO:0000256" key="1">
    <source>
        <dbReference type="ARBA" id="ARBA00004926"/>
    </source>
</evidence>
<comment type="similarity">
    <text evidence="2 8 9">Belongs to the GPI family.</text>
</comment>
<gene>
    <name evidence="8 10" type="primary">pgi</name>
    <name evidence="10" type="ORF">NCTC4822_00704</name>
</gene>
<keyword evidence="4 8" id="KW-0963">Cytoplasm</keyword>
<dbReference type="AlphaFoldDB" id="A0A380BFV9"/>
<proteinExistence type="inferred from homology"/>
<comment type="pathway">
    <text evidence="1 8 9">Carbohydrate degradation; glycolysis; D-glyceraldehyde 3-phosphate and glycerone phosphate from D-glucose: step 2/4.</text>
</comment>
<keyword evidence="11" id="KW-1185">Reference proteome</keyword>
<dbReference type="FunFam" id="3.40.50.10490:FF:000016">
    <property type="entry name" value="Glucose-6-phosphate isomerase"/>
    <property type="match status" value="1"/>
</dbReference>
<name>A0A380BFV9_SPOPA</name>
<dbReference type="EC" id="5.3.1.9" evidence="8"/>
<evidence type="ECO:0000256" key="5">
    <source>
        <dbReference type="ARBA" id="ARBA00023152"/>
    </source>
</evidence>
<dbReference type="OrthoDB" id="140919at2"/>
<keyword evidence="3 8" id="KW-0312">Gluconeogenesis</keyword>
<dbReference type="Pfam" id="PF00342">
    <property type="entry name" value="PGI"/>
    <property type="match status" value="1"/>
</dbReference>
<dbReference type="InterPro" id="IPR018189">
    <property type="entry name" value="Phosphoglucose_isomerase_CS"/>
</dbReference>
<accession>A0A380BFV9</accession>
<feature type="active site" evidence="8">
    <location>
        <position position="417"/>
    </location>
</feature>
<evidence type="ECO:0000256" key="8">
    <source>
        <dbReference type="HAMAP-Rule" id="MF_00473"/>
    </source>
</evidence>
<dbReference type="Proteomes" id="UP000254519">
    <property type="component" value="Unassembled WGS sequence"/>
</dbReference>
<evidence type="ECO:0000313" key="11">
    <source>
        <dbReference type="Proteomes" id="UP000254519"/>
    </source>
</evidence>
<organism evidence="10 11">
    <name type="scientific">Sporosarcina pasteurii</name>
    <name type="common">Bacillus pasteurii</name>
    <dbReference type="NCBI Taxonomy" id="1474"/>
    <lineage>
        <taxon>Bacteria</taxon>
        <taxon>Bacillati</taxon>
        <taxon>Bacillota</taxon>
        <taxon>Bacilli</taxon>
        <taxon>Bacillales</taxon>
        <taxon>Caryophanaceae</taxon>
        <taxon>Sporosarcina</taxon>
    </lineage>
</organism>
<dbReference type="CDD" id="cd05015">
    <property type="entry name" value="SIS_PGI_1"/>
    <property type="match status" value="1"/>
</dbReference>
<evidence type="ECO:0000256" key="9">
    <source>
        <dbReference type="RuleBase" id="RU000612"/>
    </source>
</evidence>
<dbReference type="InterPro" id="IPR046348">
    <property type="entry name" value="SIS_dom_sf"/>
</dbReference>
<keyword evidence="6 8" id="KW-0413">Isomerase</keyword>
<dbReference type="InterPro" id="IPR035482">
    <property type="entry name" value="SIS_PGI_2"/>
</dbReference>
<dbReference type="RefSeq" id="WP_115360168.1">
    <property type="nucleotide sequence ID" value="NZ_CP038012.1"/>
</dbReference>
<comment type="function">
    <text evidence="8">Catalyzes the reversible isomerization of glucose-6-phosphate to fructose-6-phosphate.</text>
</comment>
<dbReference type="GO" id="GO:0006094">
    <property type="term" value="P:gluconeogenesis"/>
    <property type="evidence" value="ECO:0007669"/>
    <property type="project" value="UniProtKB-UniRule"/>
</dbReference>
<dbReference type="PROSITE" id="PS00174">
    <property type="entry name" value="P_GLUCOSE_ISOMERASE_2"/>
    <property type="match status" value="1"/>
</dbReference>
<evidence type="ECO:0000256" key="3">
    <source>
        <dbReference type="ARBA" id="ARBA00022432"/>
    </source>
</evidence>
<feature type="active site" description="Proton donor" evidence="8">
    <location>
        <position position="282"/>
    </location>
</feature>
<dbReference type="CDD" id="cd05016">
    <property type="entry name" value="SIS_PGI_2"/>
    <property type="match status" value="1"/>
</dbReference>
<evidence type="ECO:0000256" key="2">
    <source>
        <dbReference type="ARBA" id="ARBA00006604"/>
    </source>
</evidence>
<dbReference type="InterPro" id="IPR035476">
    <property type="entry name" value="SIS_PGI_1"/>
</dbReference>
<evidence type="ECO:0000313" key="10">
    <source>
        <dbReference type="EMBL" id="SUI99655.1"/>
    </source>
</evidence>
<dbReference type="UniPathway" id="UPA00109">
    <property type="reaction ID" value="UER00181"/>
</dbReference>